<evidence type="ECO:0000313" key="8">
    <source>
        <dbReference type="EMBL" id="AQQ59067.1"/>
    </source>
</evidence>
<evidence type="ECO:0000256" key="3">
    <source>
        <dbReference type="ARBA" id="ARBA00022692"/>
    </source>
</evidence>
<dbReference type="InterPro" id="IPR050189">
    <property type="entry name" value="MFS_Efflux_Transporters"/>
</dbReference>
<dbReference type="PROSITE" id="PS50850">
    <property type="entry name" value="MFS"/>
    <property type="match status" value="1"/>
</dbReference>
<dbReference type="AlphaFoldDB" id="A0A1Q2LG31"/>
<dbReference type="PANTHER" id="PTHR43124:SF3">
    <property type="entry name" value="CHLORAMPHENICOL EFFLUX PUMP RV0191"/>
    <property type="match status" value="1"/>
</dbReference>
<keyword evidence="3 6" id="KW-0812">Transmembrane</keyword>
<dbReference type="Proteomes" id="UP000188298">
    <property type="component" value="Chromosome"/>
</dbReference>
<reference evidence="8 9" key="1">
    <citation type="submission" date="2017-02" db="EMBL/GenBank/DDBJ databases">
        <title>Whole genome sequencing of Helicobacter bilis strain AAQJH.</title>
        <authorList>
            <person name="Conlan S."/>
            <person name="Thomas P.J."/>
            <person name="Mullikin J."/>
            <person name="Palmore T.N."/>
            <person name="Frank K.M."/>
            <person name="Segre J.A."/>
        </authorList>
    </citation>
    <scope>NUCLEOTIDE SEQUENCE [LARGE SCALE GENOMIC DNA]</scope>
    <source>
        <strain evidence="8 9">AAQJH</strain>
    </source>
</reference>
<dbReference type="Gene3D" id="1.20.1250.20">
    <property type="entry name" value="MFS general substrate transporter like domains"/>
    <property type="match status" value="1"/>
</dbReference>
<dbReference type="Pfam" id="PF07690">
    <property type="entry name" value="MFS_1"/>
    <property type="match status" value="1"/>
</dbReference>
<dbReference type="InterPro" id="IPR036259">
    <property type="entry name" value="MFS_trans_sf"/>
</dbReference>
<dbReference type="SUPFAM" id="SSF103473">
    <property type="entry name" value="MFS general substrate transporter"/>
    <property type="match status" value="1"/>
</dbReference>
<feature type="transmembrane region" description="Helical" evidence="6">
    <location>
        <begin position="204"/>
        <end position="227"/>
    </location>
</feature>
<sequence>MFIKILPFLSILIFRFIGLFIVLPVISLLIATMPHANIVNVGMAIGAPYLLQMICQPFFGRWSDIYGRKPILILGLVIFLIGTIICMFESSIYYLILGRCVQGMGAIGGILTALVADSVKEEKRTSAMALMGVGIFVSFVIAMILGSILGAHYGLNSLFALSAVVTIISLIITFVFVKPTPKIAYVYPNHDEDKASESMIKRSIFAVSLSGFIEKLLMVLTFALVPIILNEHIDKTHFWYVYVPAMFAGIIALGPTSVISEKKGKSKEVLLVSIAIFFIAYFCMALWIDRIIIFAIGLACFFAAFSMQEALLQSMISKYAKAKNRGGVIGDFSAAGFGGSFVGAMIGGFFSQYEAIVTWHWVLFGSLMASMILWIFIVIMLVKNPETHKTLYIPMDTIGLKDLESLNSLVGIREWYENLQENLLTIKYDTKILESKQIYTLLQCRGE</sequence>
<feature type="transmembrane region" description="Helical" evidence="6">
    <location>
        <begin position="269"/>
        <end position="287"/>
    </location>
</feature>
<feature type="transmembrane region" description="Helical" evidence="6">
    <location>
        <begin position="128"/>
        <end position="151"/>
    </location>
</feature>
<feature type="transmembrane region" description="Helical" evidence="6">
    <location>
        <begin position="12"/>
        <end position="32"/>
    </location>
</feature>
<evidence type="ECO:0000313" key="9">
    <source>
        <dbReference type="Proteomes" id="UP000188298"/>
    </source>
</evidence>
<feature type="transmembrane region" description="Helical" evidence="6">
    <location>
        <begin position="157"/>
        <end position="177"/>
    </location>
</feature>
<evidence type="ECO:0000256" key="5">
    <source>
        <dbReference type="ARBA" id="ARBA00023136"/>
    </source>
</evidence>
<dbReference type="GO" id="GO:0022857">
    <property type="term" value="F:transmembrane transporter activity"/>
    <property type="evidence" value="ECO:0007669"/>
    <property type="project" value="InterPro"/>
</dbReference>
<dbReference type="RefSeq" id="WP_077388173.1">
    <property type="nucleotide sequence ID" value="NZ_CP019645.1"/>
</dbReference>
<feature type="transmembrane region" description="Helical" evidence="6">
    <location>
        <begin position="332"/>
        <end position="353"/>
    </location>
</feature>
<keyword evidence="5 6" id="KW-0472">Membrane</keyword>
<dbReference type="InterPro" id="IPR020846">
    <property type="entry name" value="MFS_dom"/>
</dbReference>
<protein>
    <submittedName>
        <fullName evidence="8">MFS transporter</fullName>
    </submittedName>
</protein>
<dbReference type="InterPro" id="IPR011701">
    <property type="entry name" value="MFS"/>
</dbReference>
<feature type="transmembrane region" description="Helical" evidence="6">
    <location>
        <begin position="239"/>
        <end position="257"/>
    </location>
</feature>
<feature type="transmembrane region" description="Helical" evidence="6">
    <location>
        <begin position="359"/>
        <end position="382"/>
    </location>
</feature>
<feature type="transmembrane region" description="Helical" evidence="6">
    <location>
        <begin position="293"/>
        <end position="312"/>
    </location>
</feature>
<dbReference type="EMBL" id="CP019645">
    <property type="protein sequence ID" value="AQQ59067.1"/>
    <property type="molecule type" value="Genomic_DNA"/>
</dbReference>
<comment type="subcellular location">
    <subcellularLocation>
        <location evidence="1">Cell membrane</location>
        <topology evidence="1">Multi-pass membrane protein</topology>
    </subcellularLocation>
</comment>
<dbReference type="KEGG" id="hbl:XJ32_01915"/>
<gene>
    <name evidence="8" type="ORF">XJ32_01915</name>
</gene>
<keyword evidence="2" id="KW-1003">Cell membrane</keyword>
<feature type="domain" description="Major facilitator superfamily (MFS) profile" evidence="7">
    <location>
        <begin position="1"/>
        <end position="383"/>
    </location>
</feature>
<dbReference type="PANTHER" id="PTHR43124">
    <property type="entry name" value="PURINE EFFLUX PUMP PBUE"/>
    <property type="match status" value="1"/>
</dbReference>
<evidence type="ECO:0000259" key="7">
    <source>
        <dbReference type="PROSITE" id="PS50850"/>
    </source>
</evidence>
<keyword evidence="4 6" id="KW-1133">Transmembrane helix</keyword>
<evidence type="ECO:0000256" key="1">
    <source>
        <dbReference type="ARBA" id="ARBA00004651"/>
    </source>
</evidence>
<dbReference type="GO" id="GO:0005886">
    <property type="term" value="C:plasma membrane"/>
    <property type="evidence" value="ECO:0007669"/>
    <property type="project" value="UniProtKB-SubCell"/>
</dbReference>
<evidence type="ECO:0000256" key="4">
    <source>
        <dbReference type="ARBA" id="ARBA00022989"/>
    </source>
</evidence>
<proteinExistence type="predicted"/>
<accession>A0A1Q2LG31</accession>
<name>A0A1Q2LG31_9HELI</name>
<feature type="transmembrane region" description="Helical" evidence="6">
    <location>
        <begin position="38"/>
        <end position="59"/>
    </location>
</feature>
<evidence type="ECO:0000256" key="2">
    <source>
        <dbReference type="ARBA" id="ARBA00022475"/>
    </source>
</evidence>
<feature type="transmembrane region" description="Helical" evidence="6">
    <location>
        <begin position="71"/>
        <end position="90"/>
    </location>
</feature>
<evidence type="ECO:0000256" key="6">
    <source>
        <dbReference type="SAM" id="Phobius"/>
    </source>
</evidence>
<organism evidence="8 9">
    <name type="scientific">Helicobacter bilis</name>
    <dbReference type="NCBI Taxonomy" id="37372"/>
    <lineage>
        <taxon>Bacteria</taxon>
        <taxon>Pseudomonadati</taxon>
        <taxon>Campylobacterota</taxon>
        <taxon>Epsilonproteobacteria</taxon>
        <taxon>Campylobacterales</taxon>
        <taxon>Helicobacteraceae</taxon>
        <taxon>Helicobacter</taxon>
    </lineage>
</organism>